<gene>
    <name evidence="2" type="ORF">C5F51_30000</name>
</gene>
<keyword evidence="1" id="KW-0812">Transmembrane</keyword>
<name>A0A2S5ZXT7_9NOCA</name>
<dbReference type="RefSeq" id="WP_104364523.1">
    <property type="nucleotide sequence ID" value="NZ_JAHUVX010000003.1"/>
</dbReference>
<keyword evidence="3" id="KW-1185">Reference proteome</keyword>
<comment type="caution">
    <text evidence="2">The sequence shown here is derived from an EMBL/GenBank/DDBJ whole genome shotgun (WGS) entry which is preliminary data.</text>
</comment>
<evidence type="ECO:0000313" key="3">
    <source>
        <dbReference type="Proteomes" id="UP000238356"/>
    </source>
</evidence>
<feature type="transmembrane region" description="Helical" evidence="1">
    <location>
        <begin position="20"/>
        <end position="42"/>
    </location>
</feature>
<protein>
    <submittedName>
        <fullName evidence="2">Uncharacterized protein</fullName>
    </submittedName>
</protein>
<keyword evidence="1" id="KW-0472">Membrane</keyword>
<sequence length="104" mass="10961">MHHVAGWWDGFELWVAGLPFIPQFVVVLVGAVPVSFLIAYLLDRGLRIVLRLLGRDRSAVAETDIVAGDAAAEIAPDAATIAPPEPALAGASMHVPGPMPKEAI</sequence>
<accession>A0A2S5ZXT7</accession>
<evidence type="ECO:0000256" key="1">
    <source>
        <dbReference type="SAM" id="Phobius"/>
    </source>
</evidence>
<organism evidence="2 3">
    <name type="scientific">Nocardia nova</name>
    <dbReference type="NCBI Taxonomy" id="37330"/>
    <lineage>
        <taxon>Bacteria</taxon>
        <taxon>Bacillati</taxon>
        <taxon>Actinomycetota</taxon>
        <taxon>Actinomycetes</taxon>
        <taxon>Mycobacteriales</taxon>
        <taxon>Nocardiaceae</taxon>
        <taxon>Nocardia</taxon>
    </lineage>
</organism>
<reference evidence="2 3" key="1">
    <citation type="submission" date="2018-02" db="EMBL/GenBank/DDBJ databases">
        <title>8 Nocardia nova and 1 Nocardia cyriacigeorgica strain used for evolution to TMP-SMX.</title>
        <authorList>
            <person name="Mehta H."/>
            <person name="Weng J."/>
            <person name="Shamoo Y."/>
        </authorList>
    </citation>
    <scope>NUCLEOTIDE SEQUENCE [LARGE SCALE GENOMIC DNA]</scope>
    <source>
        <strain evidence="2 3">BAA2227</strain>
    </source>
</reference>
<keyword evidence="1" id="KW-1133">Transmembrane helix</keyword>
<dbReference type="Proteomes" id="UP000238356">
    <property type="component" value="Unassembled WGS sequence"/>
</dbReference>
<dbReference type="AlphaFoldDB" id="A0A2S5ZXT7"/>
<proteinExistence type="predicted"/>
<dbReference type="EMBL" id="PSZD01000027">
    <property type="protein sequence ID" value="PPJ22828.1"/>
    <property type="molecule type" value="Genomic_DNA"/>
</dbReference>
<dbReference type="GeneID" id="66720897"/>
<evidence type="ECO:0000313" key="2">
    <source>
        <dbReference type="EMBL" id="PPJ22828.1"/>
    </source>
</evidence>